<proteinExistence type="predicted"/>
<reference evidence="1" key="1">
    <citation type="submission" date="2014-09" db="EMBL/GenBank/DDBJ databases">
        <authorList>
            <person name="Magalhaes I.L.F."/>
            <person name="Oliveira U."/>
            <person name="Santos F.R."/>
            <person name="Vidigal T.H.D.A."/>
            <person name="Brescovit A.D."/>
            <person name="Santos A.J."/>
        </authorList>
    </citation>
    <scope>NUCLEOTIDE SEQUENCE</scope>
    <source>
        <tissue evidence="1">Shoot tissue taken approximately 20 cm above the soil surface</tissue>
    </source>
</reference>
<accession>A0A0A9HR38</accession>
<organism evidence="1">
    <name type="scientific">Arundo donax</name>
    <name type="common">Giant reed</name>
    <name type="synonym">Donax arundinaceus</name>
    <dbReference type="NCBI Taxonomy" id="35708"/>
    <lineage>
        <taxon>Eukaryota</taxon>
        <taxon>Viridiplantae</taxon>
        <taxon>Streptophyta</taxon>
        <taxon>Embryophyta</taxon>
        <taxon>Tracheophyta</taxon>
        <taxon>Spermatophyta</taxon>
        <taxon>Magnoliopsida</taxon>
        <taxon>Liliopsida</taxon>
        <taxon>Poales</taxon>
        <taxon>Poaceae</taxon>
        <taxon>PACMAD clade</taxon>
        <taxon>Arundinoideae</taxon>
        <taxon>Arundineae</taxon>
        <taxon>Arundo</taxon>
    </lineage>
</organism>
<dbReference type="EMBL" id="GBRH01160530">
    <property type="protein sequence ID" value="JAE37366.1"/>
    <property type="molecule type" value="Transcribed_RNA"/>
</dbReference>
<dbReference type="AlphaFoldDB" id="A0A0A9HR38"/>
<evidence type="ECO:0000313" key="1">
    <source>
        <dbReference type="EMBL" id="JAE37366.1"/>
    </source>
</evidence>
<sequence>MAPPPEHARAEPRCQHLRPRLRLPFRRRRAPPCPRRPAAVLRHQIWSGRQRLPRHCIARCVR</sequence>
<protein>
    <submittedName>
        <fullName evidence="1">Uncharacterized protein</fullName>
    </submittedName>
</protein>
<reference evidence="1" key="2">
    <citation type="journal article" date="2015" name="Data Brief">
        <title>Shoot transcriptome of the giant reed, Arundo donax.</title>
        <authorList>
            <person name="Barrero R.A."/>
            <person name="Guerrero F.D."/>
            <person name="Moolhuijzen P."/>
            <person name="Goolsby J.A."/>
            <person name="Tidwell J."/>
            <person name="Bellgard S.E."/>
            <person name="Bellgard M.I."/>
        </authorList>
    </citation>
    <scope>NUCLEOTIDE SEQUENCE</scope>
    <source>
        <tissue evidence="1">Shoot tissue taken approximately 20 cm above the soil surface</tissue>
    </source>
</reference>
<name>A0A0A9HR38_ARUDO</name>